<dbReference type="SUPFAM" id="SSF53335">
    <property type="entry name" value="S-adenosyl-L-methionine-dependent methyltransferases"/>
    <property type="match status" value="1"/>
</dbReference>
<keyword evidence="1" id="KW-1133">Transmembrane helix</keyword>
<proteinExistence type="predicted"/>
<evidence type="ECO:0000256" key="1">
    <source>
        <dbReference type="SAM" id="Phobius"/>
    </source>
</evidence>
<dbReference type="Proteomes" id="UP001141259">
    <property type="component" value="Unassembled WGS sequence"/>
</dbReference>
<dbReference type="GO" id="GO:0032259">
    <property type="term" value="P:methylation"/>
    <property type="evidence" value="ECO:0007669"/>
    <property type="project" value="UniProtKB-KW"/>
</dbReference>
<dbReference type="GO" id="GO:0008168">
    <property type="term" value="F:methyltransferase activity"/>
    <property type="evidence" value="ECO:0007669"/>
    <property type="project" value="UniProtKB-KW"/>
</dbReference>
<name>A0A9X2VKZ0_9PSEU</name>
<dbReference type="Gene3D" id="3.40.50.150">
    <property type="entry name" value="Vaccinia Virus protein VP39"/>
    <property type="match status" value="1"/>
</dbReference>
<keyword evidence="1" id="KW-0812">Transmembrane</keyword>
<organism evidence="2 3">
    <name type="scientific">Umezawaea endophytica</name>
    <dbReference type="NCBI Taxonomy" id="1654476"/>
    <lineage>
        <taxon>Bacteria</taxon>
        <taxon>Bacillati</taxon>
        <taxon>Actinomycetota</taxon>
        <taxon>Actinomycetes</taxon>
        <taxon>Pseudonocardiales</taxon>
        <taxon>Pseudonocardiaceae</taxon>
        <taxon>Umezawaea</taxon>
    </lineage>
</organism>
<dbReference type="EMBL" id="JANYMP010000003">
    <property type="protein sequence ID" value="MCS7477083.1"/>
    <property type="molecule type" value="Genomic_DNA"/>
</dbReference>
<dbReference type="InterPro" id="IPR029063">
    <property type="entry name" value="SAM-dependent_MTases_sf"/>
</dbReference>
<sequence>MIPLALTVLVVLFVVLDALRLRSRAASLTVLARGGASSEHVEFTAVGVDLPADVGHADDLALVDLVPPDLPVVAALDLLGAVDPKTYRADRWTRGISASQAMRCRADAVDGTPDVGDPTEFVAFARRVKDHEGAAVDLAVAPGLVAGPYDLTTRAARLRQLGKRPALWVAGSVIGYLAVVGAVLLTPWGLVAAVAYCAHPVLVFAGTPLRPRDLLVAALLRPVRTPYLWARTLGSRWRSTQERERDEYVRSAAPAYEAEIALGVERFLEPRRDTCPSCGSASHVGWVRSTDLVQLKPGEFTMDRCVDCGHVWQNPRLTEEGLDFYYRDFYDGSGANAAEAVFSGKAEPYHDRARMVRPFTTPERWLDVGSGHAHFCRGAKEILPETSFDGLDQGAAIEDAARLGWIDTAYRGSFKDFAGELRDRYDVISMHHYLEHTRDPWDELDLAADLLPDGGYLLIELPDPEWRLGRLFGRYWMPWFQPQHQHMMPIANLKAALAERGLTPVAEERGKAHSNNDFVVSSFLFLALLAPRSPSPWRPRKVPFAAVRGAVVWTAGIPLLIVAGLLDRVVNRTLSRRGDRGNAYRVLARKEQP</sequence>
<feature type="transmembrane region" description="Helical" evidence="1">
    <location>
        <begin position="166"/>
        <end position="185"/>
    </location>
</feature>
<keyword evidence="2" id="KW-0489">Methyltransferase</keyword>
<feature type="transmembrane region" description="Helical" evidence="1">
    <location>
        <begin position="546"/>
        <end position="566"/>
    </location>
</feature>
<dbReference type="RefSeq" id="WP_259622596.1">
    <property type="nucleotide sequence ID" value="NZ_JANYMP010000003.1"/>
</dbReference>
<gene>
    <name evidence="2" type="ORF">NZH93_09475</name>
</gene>
<evidence type="ECO:0000313" key="2">
    <source>
        <dbReference type="EMBL" id="MCS7477083.1"/>
    </source>
</evidence>
<keyword evidence="3" id="KW-1185">Reference proteome</keyword>
<dbReference type="AlphaFoldDB" id="A0A9X2VKZ0"/>
<evidence type="ECO:0000313" key="3">
    <source>
        <dbReference type="Proteomes" id="UP001141259"/>
    </source>
</evidence>
<protein>
    <submittedName>
        <fullName evidence="2">Methyltransferase domain-containing protein</fullName>
    </submittedName>
</protein>
<keyword evidence="1" id="KW-0472">Membrane</keyword>
<dbReference type="SUPFAM" id="SSF144020">
    <property type="entry name" value="FdhE-like"/>
    <property type="match status" value="1"/>
</dbReference>
<keyword evidence="2" id="KW-0808">Transferase</keyword>
<dbReference type="InterPro" id="IPR024064">
    <property type="entry name" value="FdhE-like_sf"/>
</dbReference>
<comment type="caution">
    <text evidence="2">The sequence shown here is derived from an EMBL/GenBank/DDBJ whole genome shotgun (WGS) entry which is preliminary data.</text>
</comment>
<dbReference type="Pfam" id="PF13489">
    <property type="entry name" value="Methyltransf_23"/>
    <property type="match status" value="1"/>
</dbReference>
<accession>A0A9X2VKZ0</accession>
<reference evidence="2" key="1">
    <citation type="submission" date="2022-08" db="EMBL/GenBank/DDBJ databases">
        <authorList>
            <person name="Tistechok S."/>
            <person name="Samborskyy M."/>
            <person name="Roman I."/>
        </authorList>
    </citation>
    <scope>NUCLEOTIDE SEQUENCE</scope>
    <source>
        <strain evidence="2">DSM 103496</strain>
    </source>
</reference>